<evidence type="ECO:0000256" key="2">
    <source>
        <dbReference type="ARBA" id="ARBA00022438"/>
    </source>
</evidence>
<evidence type="ECO:0000256" key="1">
    <source>
        <dbReference type="ARBA" id="ARBA00001947"/>
    </source>
</evidence>
<evidence type="ECO:0000259" key="11">
    <source>
        <dbReference type="Pfam" id="PF04389"/>
    </source>
</evidence>
<dbReference type="GO" id="GO:0006508">
    <property type="term" value="P:proteolysis"/>
    <property type="evidence" value="ECO:0007669"/>
    <property type="project" value="UniProtKB-KW"/>
</dbReference>
<dbReference type="EC" id="3.4.-.-" evidence="9"/>
<organism evidence="12 13">
    <name type="scientific">Rhizoclosmatium globosum</name>
    <dbReference type="NCBI Taxonomy" id="329046"/>
    <lineage>
        <taxon>Eukaryota</taxon>
        <taxon>Fungi</taxon>
        <taxon>Fungi incertae sedis</taxon>
        <taxon>Chytridiomycota</taxon>
        <taxon>Chytridiomycota incertae sedis</taxon>
        <taxon>Chytridiomycetes</taxon>
        <taxon>Chytridiales</taxon>
        <taxon>Chytriomycetaceae</taxon>
        <taxon>Rhizoclosmatium</taxon>
    </lineage>
</organism>
<reference evidence="12 13" key="1">
    <citation type="submission" date="2016-07" db="EMBL/GenBank/DDBJ databases">
        <title>Pervasive Adenine N6-methylation of Active Genes in Fungi.</title>
        <authorList>
            <consortium name="DOE Joint Genome Institute"/>
            <person name="Mondo S.J."/>
            <person name="Dannebaum R.O."/>
            <person name="Kuo R.C."/>
            <person name="Labutti K."/>
            <person name="Haridas S."/>
            <person name="Kuo A."/>
            <person name="Salamov A."/>
            <person name="Ahrendt S.R."/>
            <person name="Lipzen A."/>
            <person name="Sullivan W."/>
            <person name="Andreopoulos W.B."/>
            <person name="Clum A."/>
            <person name="Lindquist E."/>
            <person name="Daum C."/>
            <person name="Ramamoorthy G.K."/>
            <person name="Gryganskyi A."/>
            <person name="Culley D."/>
            <person name="Magnuson J.K."/>
            <person name="James T.Y."/>
            <person name="O'Malley M.A."/>
            <person name="Stajich J.E."/>
            <person name="Spatafora J.W."/>
            <person name="Visel A."/>
            <person name="Grigoriev I.V."/>
        </authorList>
    </citation>
    <scope>NUCLEOTIDE SEQUENCE [LARGE SCALE GENOMIC DNA]</scope>
    <source>
        <strain evidence="12 13">JEL800</strain>
    </source>
</reference>
<gene>
    <name evidence="12" type="ORF">BCR33DRAFT_679383</name>
</gene>
<comment type="caution">
    <text evidence="12">The sequence shown here is derived from an EMBL/GenBank/DDBJ whole genome shotgun (WGS) entry which is preliminary data.</text>
</comment>
<dbReference type="InterPro" id="IPR045175">
    <property type="entry name" value="M28_fam"/>
</dbReference>
<dbReference type="Proteomes" id="UP000193642">
    <property type="component" value="Unassembled WGS sequence"/>
</dbReference>
<keyword evidence="2" id="KW-0031">Aminopeptidase</keyword>
<feature type="signal peptide" evidence="9">
    <location>
        <begin position="1"/>
        <end position="18"/>
    </location>
</feature>
<dbReference type="GO" id="GO:0004177">
    <property type="term" value="F:aminopeptidase activity"/>
    <property type="evidence" value="ECO:0007669"/>
    <property type="project" value="UniProtKB-KW"/>
</dbReference>
<keyword evidence="3 9" id="KW-0645">Protease</keyword>
<dbReference type="InterPro" id="IPR007484">
    <property type="entry name" value="Peptidase_M28"/>
</dbReference>
<dbReference type="Gene3D" id="3.40.630.10">
    <property type="entry name" value="Zn peptidases"/>
    <property type="match status" value="1"/>
</dbReference>
<dbReference type="GO" id="GO:0046872">
    <property type="term" value="F:metal ion binding"/>
    <property type="evidence" value="ECO:0007669"/>
    <property type="project" value="UniProtKB-KW"/>
</dbReference>
<feature type="chain" id="PRO_5011810866" description="Peptide hydrolase" evidence="9">
    <location>
        <begin position="19"/>
        <end position="397"/>
    </location>
</feature>
<proteinExistence type="inferred from homology"/>
<comment type="cofactor">
    <cofactor evidence="1">
        <name>Zn(2+)</name>
        <dbReference type="ChEBI" id="CHEBI:29105"/>
    </cofactor>
</comment>
<evidence type="ECO:0000256" key="7">
    <source>
        <dbReference type="ARBA" id="ARBA00022833"/>
    </source>
</evidence>
<keyword evidence="4 9" id="KW-0479">Metal-binding</keyword>
<dbReference type="OrthoDB" id="2214at2759"/>
<evidence type="ECO:0000256" key="5">
    <source>
        <dbReference type="ARBA" id="ARBA00022729"/>
    </source>
</evidence>
<keyword evidence="13" id="KW-1185">Reference proteome</keyword>
<evidence type="ECO:0000256" key="10">
    <source>
        <dbReference type="SAM" id="MobiDB-lite"/>
    </source>
</evidence>
<dbReference type="Pfam" id="PF04389">
    <property type="entry name" value="Peptidase_M28"/>
    <property type="match status" value="1"/>
</dbReference>
<evidence type="ECO:0000256" key="6">
    <source>
        <dbReference type="ARBA" id="ARBA00022801"/>
    </source>
</evidence>
<evidence type="ECO:0000313" key="13">
    <source>
        <dbReference type="Proteomes" id="UP000193642"/>
    </source>
</evidence>
<protein>
    <recommendedName>
        <fullName evidence="9">Peptide hydrolase</fullName>
        <ecNumber evidence="9">3.4.-.-</ecNumber>
    </recommendedName>
</protein>
<keyword evidence="5 9" id="KW-0732">Signal</keyword>
<dbReference type="STRING" id="329046.A0A1Y2CF35"/>
<feature type="region of interest" description="Disordered" evidence="10">
    <location>
        <begin position="208"/>
        <end position="227"/>
    </location>
</feature>
<dbReference type="GO" id="GO:0008235">
    <property type="term" value="F:metalloexopeptidase activity"/>
    <property type="evidence" value="ECO:0007669"/>
    <property type="project" value="InterPro"/>
</dbReference>
<keyword evidence="7 9" id="KW-0862">Zinc</keyword>
<dbReference type="PANTHER" id="PTHR12147">
    <property type="entry name" value="METALLOPEPTIDASE M28 FAMILY MEMBER"/>
    <property type="match status" value="1"/>
</dbReference>
<keyword evidence="6 9" id="KW-0378">Hydrolase</keyword>
<dbReference type="PANTHER" id="PTHR12147:SF56">
    <property type="entry name" value="AMINOPEPTIDASE YDR415C-RELATED"/>
    <property type="match status" value="1"/>
</dbReference>
<name>A0A1Y2CF35_9FUNG</name>
<comment type="similarity">
    <text evidence="8">Belongs to the peptidase M28 family. M28E subfamily.</text>
</comment>
<evidence type="ECO:0000256" key="4">
    <source>
        <dbReference type="ARBA" id="ARBA00022723"/>
    </source>
</evidence>
<sequence>MKLLGLPLAVLAATTVAAAGSRKGHQDVLVPQAETLGSGLTPFQLKEQGFRLISTSATKAPEWLTEADILGLYQSDTKFIDVTDGDLESVAGLAPPRRFAIPAKPVHQAVVNPLLAKISMTETKKWLTEFTSFKTRYFKSQSGKESAEWLYTQLKTLTAKADPSKLKITIQKFTHDWPQPSILLRIESSKTPSNQHLPTVILSAHQDSVNKNDPMNGRSPGADDDGSGSATIFETLRVLITSSFLPHNPLEFHWYSAEEGGLLGSQKVVSEYRRRDADVVGVFHADMTGFQAAGKEEVVAMAGDNVDDELQAFTRGLVEVYNPGVKIIESSCGYGCSDHASWTNAGYPAAFTFENSFQETGGYAHSEEDTVEHITFEHVRKFTRTALAFAVELSYSK</sequence>
<dbReference type="AlphaFoldDB" id="A0A1Y2CF35"/>
<evidence type="ECO:0000256" key="8">
    <source>
        <dbReference type="ARBA" id="ARBA00043962"/>
    </source>
</evidence>
<dbReference type="EMBL" id="MCGO01000021">
    <property type="protein sequence ID" value="ORY44915.1"/>
    <property type="molecule type" value="Genomic_DNA"/>
</dbReference>
<evidence type="ECO:0000256" key="9">
    <source>
        <dbReference type="RuleBase" id="RU361240"/>
    </source>
</evidence>
<evidence type="ECO:0000313" key="12">
    <source>
        <dbReference type="EMBL" id="ORY44915.1"/>
    </source>
</evidence>
<evidence type="ECO:0000256" key="3">
    <source>
        <dbReference type="ARBA" id="ARBA00022670"/>
    </source>
</evidence>
<feature type="domain" description="Peptidase M28" evidence="11">
    <location>
        <begin position="194"/>
        <end position="389"/>
    </location>
</feature>
<accession>A0A1Y2CF35</accession>
<dbReference type="SUPFAM" id="SSF53187">
    <property type="entry name" value="Zn-dependent exopeptidases"/>
    <property type="match status" value="1"/>
</dbReference>